<dbReference type="EMBL" id="JASBWR010000152">
    <property type="protein sequence ID" value="KAJ9091260.1"/>
    <property type="molecule type" value="Genomic_DNA"/>
</dbReference>
<reference evidence="1" key="1">
    <citation type="submission" date="2023-04" db="EMBL/GenBank/DDBJ databases">
        <title>Draft Genome sequencing of Naganishia species isolated from polar environments using Oxford Nanopore Technology.</title>
        <authorList>
            <person name="Leo P."/>
            <person name="Venkateswaran K."/>
        </authorList>
    </citation>
    <scope>NUCLEOTIDE SEQUENCE</scope>
    <source>
        <strain evidence="1">MNA-CCFEE 5261</strain>
    </source>
</reference>
<sequence>MSTFTAPQNPKLGVLASPAEWRERLASLPDLEALGGKIPSFYYPALLWPQSLPNPRADLMGDISGPDGLLPQFLADFGKTLLEKYKPKGIIVFSAHWDDPELLVTDYKPENPLLYDYYGFPPELYDITYRSRGSSALSALIVDTFTAAGLSARTTPVTEARGRDGRRGAARPAVESGLDHGVFLPFKIMFPDTPNPDGVFPVPVVEVSMSSTYEPTPQWEIGAAIKKLREEGYLILAGGLTVHDFGDFSSFNSDRAKPLYHVWNDKILHAIETKGSAEERKAALFNLVEQPEYVIAHRPRDDHFLPLYIAAGAVSA</sequence>
<organism evidence="1 2">
    <name type="scientific">Naganishia cerealis</name>
    <dbReference type="NCBI Taxonomy" id="610337"/>
    <lineage>
        <taxon>Eukaryota</taxon>
        <taxon>Fungi</taxon>
        <taxon>Dikarya</taxon>
        <taxon>Basidiomycota</taxon>
        <taxon>Agaricomycotina</taxon>
        <taxon>Tremellomycetes</taxon>
        <taxon>Filobasidiales</taxon>
        <taxon>Filobasidiaceae</taxon>
        <taxon>Naganishia</taxon>
    </lineage>
</organism>
<keyword evidence="2" id="KW-1185">Reference proteome</keyword>
<gene>
    <name evidence="1" type="ORF">QFC19_009170</name>
</gene>
<name>A0ACC2UX66_9TREE</name>
<evidence type="ECO:0000313" key="1">
    <source>
        <dbReference type="EMBL" id="KAJ9091260.1"/>
    </source>
</evidence>
<dbReference type="Proteomes" id="UP001241377">
    <property type="component" value="Unassembled WGS sequence"/>
</dbReference>
<protein>
    <submittedName>
        <fullName evidence="1">Uncharacterized protein</fullName>
    </submittedName>
</protein>
<proteinExistence type="predicted"/>
<comment type="caution">
    <text evidence="1">The sequence shown here is derived from an EMBL/GenBank/DDBJ whole genome shotgun (WGS) entry which is preliminary data.</text>
</comment>
<evidence type="ECO:0000313" key="2">
    <source>
        <dbReference type="Proteomes" id="UP001241377"/>
    </source>
</evidence>
<accession>A0ACC2UX66</accession>